<evidence type="ECO:0000313" key="2">
    <source>
        <dbReference type="Proteomes" id="UP001208131"/>
    </source>
</evidence>
<proteinExistence type="predicted"/>
<protein>
    <submittedName>
        <fullName evidence="1">Uncharacterized protein</fullName>
    </submittedName>
</protein>
<dbReference type="EMBL" id="JAOQJZ010000011">
    <property type="protein sequence ID" value="MCU6706333.1"/>
    <property type="molecule type" value="Genomic_DNA"/>
</dbReference>
<organism evidence="1 2">
    <name type="scientific">Hominimerdicola aceti</name>
    <dbReference type="NCBI Taxonomy" id="2981726"/>
    <lineage>
        <taxon>Bacteria</taxon>
        <taxon>Bacillati</taxon>
        <taxon>Bacillota</taxon>
        <taxon>Clostridia</taxon>
        <taxon>Eubacteriales</taxon>
        <taxon>Oscillospiraceae</taxon>
        <taxon>Hominimerdicola</taxon>
    </lineage>
</organism>
<name>A0AAE3LI08_9FIRM</name>
<accession>A0AAE3LI08</accession>
<dbReference type="RefSeq" id="WP_267301494.1">
    <property type="nucleotide sequence ID" value="NZ_JAOQJZ010000011.1"/>
</dbReference>
<dbReference type="AlphaFoldDB" id="A0AAE3LI08"/>
<comment type="caution">
    <text evidence="1">The sequence shown here is derived from an EMBL/GenBank/DDBJ whole genome shotgun (WGS) entry which is preliminary data.</text>
</comment>
<reference evidence="1 2" key="1">
    <citation type="journal article" date="2021" name="ISME Commun">
        <title>Automated analysis of genomic sequences facilitates high-throughput and comprehensive description of bacteria.</title>
        <authorList>
            <person name="Hitch T.C.A."/>
        </authorList>
    </citation>
    <scope>NUCLEOTIDE SEQUENCE [LARGE SCALE GENOMIC DNA]</scope>
    <source>
        <strain evidence="1 2">Sanger_31</strain>
    </source>
</reference>
<gene>
    <name evidence="1" type="ORF">OCV57_10425</name>
</gene>
<keyword evidence="2" id="KW-1185">Reference proteome</keyword>
<sequence>MTDSLSDCRFYGEEELPTHELRMMSAFNGKIANFNRKTIKGRQRFRMKYLIRPRK</sequence>
<dbReference type="Proteomes" id="UP001208131">
    <property type="component" value="Unassembled WGS sequence"/>
</dbReference>
<evidence type="ECO:0000313" key="1">
    <source>
        <dbReference type="EMBL" id="MCU6706333.1"/>
    </source>
</evidence>